<feature type="domain" description="UBC core" evidence="2">
    <location>
        <begin position="58"/>
        <end position="156"/>
    </location>
</feature>
<sequence length="197" mass="22345">MSQLCRLVKEVERIEEFKKTVSRIASILTTPNAESFINYNRVKALCPTFDIVETFDERWTVSIHGPIDSRFEGMVIPFSLMFNDDFPFSAPFITCLETVDGTNFLKNEVMTFNNFSSDPWMASVTILAILLSIQDYMASIKKEIPRSETYCSNSEEESDPDGDAIPQLEPVPEDIIQTVGNEHREATQPTTISIDEN</sequence>
<name>E4Z3D4_OIKDI</name>
<dbReference type="Proteomes" id="UP000011014">
    <property type="component" value="Unassembled WGS sequence"/>
</dbReference>
<gene>
    <name evidence="3" type="ORF">GSOID_T00025887001</name>
</gene>
<dbReference type="EMBL" id="FN656958">
    <property type="protein sequence ID" value="CBY42212.1"/>
    <property type="molecule type" value="Genomic_DNA"/>
</dbReference>
<evidence type="ECO:0000256" key="1">
    <source>
        <dbReference type="SAM" id="MobiDB-lite"/>
    </source>
</evidence>
<dbReference type="InterPro" id="IPR016135">
    <property type="entry name" value="UBQ-conjugating_enzyme/RWD"/>
</dbReference>
<organism evidence="3">
    <name type="scientific">Oikopleura dioica</name>
    <name type="common">Tunicate</name>
    <dbReference type="NCBI Taxonomy" id="34765"/>
    <lineage>
        <taxon>Eukaryota</taxon>
        <taxon>Metazoa</taxon>
        <taxon>Chordata</taxon>
        <taxon>Tunicata</taxon>
        <taxon>Appendicularia</taxon>
        <taxon>Copelata</taxon>
        <taxon>Oikopleuridae</taxon>
        <taxon>Oikopleura</taxon>
    </lineage>
</organism>
<dbReference type="Pfam" id="PF00179">
    <property type="entry name" value="UQ_con"/>
    <property type="match status" value="1"/>
</dbReference>
<dbReference type="AlphaFoldDB" id="E4Z3D4"/>
<proteinExistence type="predicted"/>
<dbReference type="Gene3D" id="3.10.110.10">
    <property type="entry name" value="Ubiquitin Conjugating Enzyme"/>
    <property type="match status" value="1"/>
</dbReference>
<evidence type="ECO:0000313" key="3">
    <source>
        <dbReference type="EMBL" id="CBY42212.1"/>
    </source>
</evidence>
<accession>E4Z3D4</accession>
<evidence type="ECO:0000259" key="2">
    <source>
        <dbReference type="Pfam" id="PF00179"/>
    </source>
</evidence>
<feature type="region of interest" description="Disordered" evidence="1">
    <location>
        <begin position="148"/>
        <end position="172"/>
    </location>
</feature>
<dbReference type="InterPro" id="IPR000608">
    <property type="entry name" value="UBC"/>
</dbReference>
<protein>
    <recommendedName>
        <fullName evidence="2">UBC core domain-containing protein</fullName>
    </recommendedName>
</protein>
<reference evidence="3" key="1">
    <citation type="journal article" date="2010" name="Science">
        <title>Plasticity of animal genome architecture unmasked by rapid evolution of a pelagic tunicate.</title>
        <authorList>
            <person name="Denoeud F."/>
            <person name="Henriet S."/>
            <person name="Mungpakdee S."/>
            <person name="Aury J.M."/>
            <person name="Da Silva C."/>
            <person name="Brinkmann H."/>
            <person name="Mikhaleva J."/>
            <person name="Olsen L.C."/>
            <person name="Jubin C."/>
            <person name="Canestro C."/>
            <person name="Bouquet J.M."/>
            <person name="Danks G."/>
            <person name="Poulain J."/>
            <person name="Campsteijn C."/>
            <person name="Adamski M."/>
            <person name="Cross I."/>
            <person name="Yadetie F."/>
            <person name="Muffato M."/>
            <person name="Louis A."/>
            <person name="Butcher S."/>
            <person name="Tsagkogeorga G."/>
            <person name="Konrad A."/>
            <person name="Singh S."/>
            <person name="Jensen M.F."/>
            <person name="Cong E.H."/>
            <person name="Eikeseth-Otteraa H."/>
            <person name="Noel B."/>
            <person name="Anthouard V."/>
            <person name="Porcel B.M."/>
            <person name="Kachouri-Lafond R."/>
            <person name="Nishino A."/>
            <person name="Ugolini M."/>
            <person name="Chourrout P."/>
            <person name="Nishida H."/>
            <person name="Aasland R."/>
            <person name="Huzurbazar S."/>
            <person name="Westhof E."/>
            <person name="Delsuc F."/>
            <person name="Lehrach H."/>
            <person name="Reinhardt R."/>
            <person name="Weissenbach J."/>
            <person name="Roy S.W."/>
            <person name="Artiguenave F."/>
            <person name="Postlethwait J.H."/>
            <person name="Manak J.R."/>
            <person name="Thompson E.M."/>
            <person name="Jaillon O."/>
            <person name="Du Pasquier L."/>
            <person name="Boudinot P."/>
            <person name="Liberles D.A."/>
            <person name="Volff J.N."/>
            <person name="Philippe H."/>
            <person name="Lenhard B."/>
            <person name="Roest Crollius H."/>
            <person name="Wincker P."/>
            <person name="Chourrout D."/>
        </authorList>
    </citation>
    <scope>NUCLEOTIDE SEQUENCE [LARGE SCALE GENOMIC DNA]</scope>
</reference>
<dbReference type="CDD" id="cd00195">
    <property type="entry name" value="UBCc_UEV"/>
    <property type="match status" value="1"/>
</dbReference>
<feature type="non-terminal residue" evidence="3">
    <location>
        <position position="197"/>
    </location>
</feature>
<dbReference type="SUPFAM" id="SSF54495">
    <property type="entry name" value="UBC-like"/>
    <property type="match status" value="1"/>
</dbReference>